<evidence type="ECO:0000256" key="3">
    <source>
        <dbReference type="ARBA" id="ARBA00022490"/>
    </source>
</evidence>
<dbReference type="Proteomes" id="UP000005435">
    <property type="component" value="Chromosome"/>
</dbReference>
<dbReference type="SUPFAM" id="SSF53244">
    <property type="entry name" value="MurD-like peptide ligases, peptide-binding domain"/>
    <property type="match status" value="1"/>
</dbReference>
<comment type="function">
    <text evidence="12">Catalyzes the addition of meso-diaminopimelic acid to the nucleotide precursor UDP-N-acetylmuramoyl-L-alanyl-D-glutamate (UMAG) in the biosynthesis of bacterial cell-wall peptidoglycan.</text>
</comment>
<dbReference type="Gene3D" id="3.40.1190.10">
    <property type="entry name" value="Mur-like, catalytic domain"/>
    <property type="match status" value="1"/>
</dbReference>
<dbReference type="STRING" id="720554.Clocl_2424"/>
<evidence type="ECO:0000313" key="17">
    <source>
        <dbReference type="EMBL" id="AEV68999.1"/>
    </source>
</evidence>
<evidence type="ECO:0000256" key="9">
    <source>
        <dbReference type="ARBA" id="ARBA00022984"/>
    </source>
</evidence>
<dbReference type="PANTHER" id="PTHR23135">
    <property type="entry name" value="MUR LIGASE FAMILY MEMBER"/>
    <property type="match status" value="1"/>
</dbReference>
<feature type="domain" description="Mur ligase central" evidence="16">
    <location>
        <begin position="108"/>
        <end position="304"/>
    </location>
</feature>
<dbReference type="HOGENOM" id="CLU_022291_4_1_9"/>
<evidence type="ECO:0000256" key="1">
    <source>
        <dbReference type="ARBA" id="ARBA00004752"/>
    </source>
</evidence>
<comment type="pathway">
    <text evidence="1 12 13">Cell wall biogenesis; peptidoglycan biosynthesis.</text>
</comment>
<comment type="subcellular location">
    <subcellularLocation>
        <location evidence="12 13">Cytoplasm</location>
    </subcellularLocation>
</comment>
<dbReference type="RefSeq" id="WP_014255567.1">
    <property type="nucleotide sequence ID" value="NC_016627.1"/>
</dbReference>
<keyword evidence="10 12" id="KW-0131">Cell cycle</keyword>
<dbReference type="EMBL" id="CP003065">
    <property type="protein sequence ID" value="AEV68999.1"/>
    <property type="molecule type" value="Genomic_DNA"/>
</dbReference>
<keyword evidence="8 12" id="KW-0133">Cell shape</keyword>
<dbReference type="EC" id="6.3.2.13" evidence="12"/>
<dbReference type="InterPro" id="IPR000713">
    <property type="entry name" value="Mur_ligase_N"/>
</dbReference>
<comment type="catalytic activity">
    <reaction evidence="12">
        <text>UDP-N-acetyl-alpha-D-muramoyl-L-alanyl-D-glutamate + meso-2,6-diaminopimelate + ATP = UDP-N-acetyl-alpha-D-muramoyl-L-alanyl-gamma-D-glutamyl-meso-2,6-diaminopimelate + ADP + phosphate + H(+)</text>
        <dbReference type="Rhea" id="RHEA:23676"/>
        <dbReference type="ChEBI" id="CHEBI:15378"/>
        <dbReference type="ChEBI" id="CHEBI:30616"/>
        <dbReference type="ChEBI" id="CHEBI:43474"/>
        <dbReference type="ChEBI" id="CHEBI:57791"/>
        <dbReference type="ChEBI" id="CHEBI:83900"/>
        <dbReference type="ChEBI" id="CHEBI:83905"/>
        <dbReference type="ChEBI" id="CHEBI:456216"/>
        <dbReference type="EC" id="6.3.2.13"/>
    </reaction>
</comment>
<feature type="short sequence motif" description="Meso-diaminopimelate recognition motif" evidence="12">
    <location>
        <begin position="399"/>
        <end position="402"/>
    </location>
</feature>
<keyword evidence="5 12" id="KW-0132">Cell division</keyword>
<feature type="binding site" evidence="12">
    <location>
        <position position="179"/>
    </location>
    <ligand>
        <name>UDP-N-acetyl-alpha-D-muramoyl-L-alanyl-D-glutamate</name>
        <dbReference type="ChEBI" id="CHEBI:83900"/>
    </ligand>
</feature>
<feature type="binding site" evidence="12">
    <location>
        <begin position="399"/>
        <end position="402"/>
    </location>
    <ligand>
        <name>meso-2,6-diaminopimelate</name>
        <dbReference type="ChEBI" id="CHEBI:57791"/>
    </ligand>
</feature>
<dbReference type="NCBIfam" id="NF001126">
    <property type="entry name" value="PRK00139.1-4"/>
    <property type="match status" value="1"/>
</dbReference>
<sequence>MKLKDLIKNLEILDVTGDLDLEIDSIAYDSRKTKNGSLFVCIEGFKADGHKFIPQAVENGTKALLVQREVEAPEGITVVRVKDTRYALASVADVFYNHPSSKFKLVGVTGTKGKTTTTYMIKSILDVYGHKTGLIGTICNKIGDEVLPTDRTTPESLDLQELFGEMVEKKVDGVVMEVSSHALELHRVSCSEFDIGVFTNLSRDHLDFHKTFENYLAAKIKLFKMCKKGLVNIDSEYGRQVVENAECEVYTFGIDNDADIKATDIVKKQDSVEFKVHTPWFNGEIHVNIPGKFSVYNALAAIGSCALMGIPLEYIKEGLKNVTVPGRAEVVPTGTDYTIIIDYAHSPDSLENILTTVKGYAPARVISVFGCGGDRDKTKRPIMGEISGKYADFTVITSDNPRTEDPSAIIRDIEEGIKKTNAAYITIVDRREAIKYAMQIAKPKDIIVLAGKGHETYIMLNDKTIHFDEREVVREILAEMNLNA</sequence>
<comment type="PTM">
    <text evidence="12">Carboxylation is probably crucial for Mg(2+) binding and, consequently, for the gamma-phosphate positioning of ATP.</text>
</comment>
<dbReference type="GO" id="GO:0071555">
    <property type="term" value="P:cell wall organization"/>
    <property type="evidence" value="ECO:0007669"/>
    <property type="project" value="UniProtKB-KW"/>
</dbReference>
<accession>G8LZ55</accession>
<feature type="modified residue" description="N6-carboxylysine" evidence="12">
    <location>
        <position position="219"/>
    </location>
</feature>
<dbReference type="Pfam" id="PF01225">
    <property type="entry name" value="Mur_ligase"/>
    <property type="match status" value="1"/>
</dbReference>
<dbReference type="HAMAP" id="MF_00208">
    <property type="entry name" value="MurE"/>
    <property type="match status" value="1"/>
</dbReference>
<evidence type="ECO:0000259" key="16">
    <source>
        <dbReference type="Pfam" id="PF08245"/>
    </source>
</evidence>
<dbReference type="GO" id="GO:0000287">
    <property type="term" value="F:magnesium ion binding"/>
    <property type="evidence" value="ECO:0007669"/>
    <property type="project" value="UniProtKB-UniRule"/>
</dbReference>
<evidence type="ECO:0000259" key="14">
    <source>
        <dbReference type="Pfam" id="PF01225"/>
    </source>
</evidence>
<evidence type="ECO:0000256" key="13">
    <source>
        <dbReference type="RuleBase" id="RU004135"/>
    </source>
</evidence>
<dbReference type="GO" id="GO:0008360">
    <property type="term" value="P:regulation of cell shape"/>
    <property type="evidence" value="ECO:0007669"/>
    <property type="project" value="UniProtKB-KW"/>
</dbReference>
<dbReference type="Gene3D" id="3.90.190.20">
    <property type="entry name" value="Mur ligase, C-terminal domain"/>
    <property type="match status" value="1"/>
</dbReference>
<dbReference type="InterPro" id="IPR036615">
    <property type="entry name" value="Mur_ligase_C_dom_sf"/>
</dbReference>
<keyword evidence="6 12" id="KW-0547">Nucleotide-binding</keyword>
<feature type="binding site" evidence="12">
    <location>
        <begin position="152"/>
        <end position="153"/>
    </location>
    <ligand>
        <name>UDP-N-acetyl-alpha-D-muramoyl-L-alanyl-D-glutamate</name>
        <dbReference type="ChEBI" id="CHEBI:83900"/>
    </ligand>
</feature>
<gene>
    <name evidence="12" type="primary">murE</name>
    <name evidence="17" type="ordered locus">Clocl_2424</name>
</gene>
<feature type="binding site" evidence="12">
    <location>
        <position position="375"/>
    </location>
    <ligand>
        <name>meso-2,6-diaminopimelate</name>
        <dbReference type="ChEBI" id="CHEBI:57791"/>
    </ligand>
</feature>
<evidence type="ECO:0000313" key="18">
    <source>
        <dbReference type="Proteomes" id="UP000005435"/>
    </source>
</evidence>
<evidence type="ECO:0000256" key="4">
    <source>
        <dbReference type="ARBA" id="ARBA00022598"/>
    </source>
</evidence>
<evidence type="ECO:0000256" key="10">
    <source>
        <dbReference type="ARBA" id="ARBA00023306"/>
    </source>
</evidence>
<dbReference type="InterPro" id="IPR018109">
    <property type="entry name" value="Folylpolyglutamate_synth_CS"/>
</dbReference>
<feature type="binding site" evidence="12">
    <location>
        <position position="30"/>
    </location>
    <ligand>
        <name>UDP-N-acetyl-alpha-D-muramoyl-L-alanyl-D-glutamate</name>
        <dbReference type="ChEBI" id="CHEBI:83900"/>
    </ligand>
</feature>
<evidence type="ECO:0000256" key="11">
    <source>
        <dbReference type="ARBA" id="ARBA00023316"/>
    </source>
</evidence>
<keyword evidence="7 12" id="KW-0067">ATP-binding</keyword>
<dbReference type="OrthoDB" id="9800958at2"/>
<dbReference type="InterPro" id="IPR036565">
    <property type="entry name" value="Mur-like_cat_sf"/>
</dbReference>
<dbReference type="InterPro" id="IPR035911">
    <property type="entry name" value="MurE/MurF_N"/>
</dbReference>
<evidence type="ECO:0000256" key="8">
    <source>
        <dbReference type="ARBA" id="ARBA00022960"/>
    </source>
</evidence>
<dbReference type="Pfam" id="PF08245">
    <property type="entry name" value="Mur_ligase_M"/>
    <property type="match status" value="1"/>
</dbReference>
<dbReference type="GO" id="GO:0005737">
    <property type="term" value="C:cytoplasm"/>
    <property type="evidence" value="ECO:0007669"/>
    <property type="project" value="UniProtKB-SubCell"/>
</dbReference>
<keyword evidence="18" id="KW-1185">Reference proteome</keyword>
<feature type="binding site" evidence="12">
    <location>
        <position position="455"/>
    </location>
    <ligand>
        <name>meso-2,6-diaminopimelate</name>
        <dbReference type="ChEBI" id="CHEBI:57791"/>
    </ligand>
</feature>
<protein>
    <recommendedName>
        <fullName evidence="12">UDP-N-acetylmuramoyl-L-alanyl-D-glutamate--2,6-diaminopimelate ligase</fullName>
        <ecNumber evidence="12">6.3.2.13</ecNumber>
    </recommendedName>
    <alternativeName>
        <fullName evidence="12">Meso-A2pm-adding enzyme</fullName>
    </alternativeName>
    <alternativeName>
        <fullName evidence="12">Meso-diaminopimelate-adding enzyme</fullName>
    </alternativeName>
    <alternativeName>
        <fullName evidence="12">UDP-MurNAc-L-Ala-D-Glu:meso-diaminopimelate ligase</fullName>
    </alternativeName>
    <alternativeName>
        <fullName evidence="12">UDP-MurNAc-tripeptide synthetase</fullName>
    </alternativeName>
    <alternativeName>
        <fullName evidence="12">UDP-N-acetylmuramyl-tripeptide synthetase</fullName>
    </alternativeName>
</protein>
<dbReference type="KEGG" id="ccl:Clocl_2424"/>
<dbReference type="InterPro" id="IPR013221">
    <property type="entry name" value="Mur_ligase_cen"/>
</dbReference>
<evidence type="ECO:0000256" key="6">
    <source>
        <dbReference type="ARBA" id="ARBA00022741"/>
    </source>
</evidence>
<keyword evidence="3 12" id="KW-0963">Cytoplasm</keyword>
<dbReference type="InterPro" id="IPR004101">
    <property type="entry name" value="Mur_ligase_C"/>
</dbReference>
<feature type="domain" description="Mur ligase C-terminal" evidence="15">
    <location>
        <begin position="326"/>
        <end position="453"/>
    </location>
</feature>
<organism evidence="17 18">
    <name type="scientific">Acetivibrio clariflavus (strain DSM 19732 / NBRC 101661 / EBR45)</name>
    <name type="common">Clostridium clariflavum</name>
    <dbReference type="NCBI Taxonomy" id="720554"/>
    <lineage>
        <taxon>Bacteria</taxon>
        <taxon>Bacillati</taxon>
        <taxon>Bacillota</taxon>
        <taxon>Clostridia</taxon>
        <taxon>Eubacteriales</taxon>
        <taxon>Oscillospiraceae</taxon>
        <taxon>Acetivibrio</taxon>
    </lineage>
</organism>
<dbReference type="GO" id="GO:0005524">
    <property type="term" value="F:ATP binding"/>
    <property type="evidence" value="ECO:0007669"/>
    <property type="project" value="UniProtKB-UniRule"/>
</dbReference>
<dbReference type="SUPFAM" id="SSF63418">
    <property type="entry name" value="MurE/MurF N-terminal domain"/>
    <property type="match status" value="1"/>
</dbReference>
<dbReference type="PROSITE" id="PS01011">
    <property type="entry name" value="FOLYLPOLYGLU_SYNT_1"/>
    <property type="match status" value="1"/>
</dbReference>
<dbReference type="GO" id="GO:0009252">
    <property type="term" value="P:peptidoglycan biosynthetic process"/>
    <property type="evidence" value="ECO:0007669"/>
    <property type="project" value="UniProtKB-UniRule"/>
</dbReference>
<evidence type="ECO:0000256" key="12">
    <source>
        <dbReference type="HAMAP-Rule" id="MF_00208"/>
    </source>
</evidence>
<dbReference type="Pfam" id="PF02875">
    <property type="entry name" value="Mur_ligase_C"/>
    <property type="match status" value="1"/>
</dbReference>
<proteinExistence type="inferred from homology"/>
<dbReference type="NCBIfam" id="NF001124">
    <property type="entry name" value="PRK00139.1-2"/>
    <property type="match status" value="1"/>
</dbReference>
<comment type="cofactor">
    <cofactor evidence="12">
        <name>Mg(2+)</name>
        <dbReference type="ChEBI" id="CHEBI:18420"/>
    </cofactor>
</comment>
<dbReference type="PANTHER" id="PTHR23135:SF4">
    <property type="entry name" value="UDP-N-ACETYLMURAMOYL-L-ALANYL-D-GLUTAMATE--2,6-DIAMINOPIMELATE LIGASE MURE HOMOLOG, CHLOROPLASTIC"/>
    <property type="match status" value="1"/>
</dbReference>
<keyword evidence="9 12" id="KW-0573">Peptidoglycan synthesis</keyword>
<dbReference type="AlphaFoldDB" id="G8LZ55"/>
<feature type="domain" description="Mur ligase N-terminal catalytic" evidence="14">
    <location>
        <begin position="22"/>
        <end position="96"/>
    </location>
</feature>
<comment type="similarity">
    <text evidence="2 12">Belongs to the MurCDEF family. MurE subfamily.</text>
</comment>
<evidence type="ECO:0000259" key="15">
    <source>
        <dbReference type="Pfam" id="PF02875"/>
    </source>
</evidence>
<dbReference type="SUPFAM" id="SSF53623">
    <property type="entry name" value="MurD-like peptide ligases, catalytic domain"/>
    <property type="match status" value="1"/>
</dbReference>
<evidence type="ECO:0000256" key="5">
    <source>
        <dbReference type="ARBA" id="ARBA00022618"/>
    </source>
</evidence>
<keyword evidence="11 12" id="KW-0961">Cell wall biogenesis/degradation</keyword>
<dbReference type="InterPro" id="IPR005761">
    <property type="entry name" value="UDP-N-AcMur-Glu-dNH2Pim_ligase"/>
</dbReference>
<dbReference type="UniPathway" id="UPA00219"/>
<dbReference type="GO" id="GO:0004326">
    <property type="term" value="F:tetrahydrofolylpolyglutamate synthase activity"/>
    <property type="evidence" value="ECO:0007669"/>
    <property type="project" value="InterPro"/>
</dbReference>
<dbReference type="Gene3D" id="3.40.1390.10">
    <property type="entry name" value="MurE/MurF, N-terminal domain"/>
    <property type="match status" value="1"/>
</dbReference>
<name>G8LZ55_ACECE</name>
<evidence type="ECO:0000256" key="2">
    <source>
        <dbReference type="ARBA" id="ARBA00005898"/>
    </source>
</evidence>
<dbReference type="GO" id="GO:0008765">
    <property type="term" value="F:UDP-N-acetylmuramoylalanyl-D-glutamate-2,6-diaminopimelate ligase activity"/>
    <property type="evidence" value="ECO:0007669"/>
    <property type="project" value="UniProtKB-UniRule"/>
</dbReference>
<comment type="caution">
    <text evidence="12">Lacks conserved residue(s) required for the propagation of feature annotation.</text>
</comment>
<dbReference type="eggNOG" id="COG0769">
    <property type="taxonomic scope" value="Bacteria"/>
</dbReference>
<reference evidence="18" key="1">
    <citation type="submission" date="2011-12" db="EMBL/GenBank/DDBJ databases">
        <title>Complete sequence of Clostridium clariflavum DSM 19732.</title>
        <authorList>
            <consortium name="US DOE Joint Genome Institute"/>
            <person name="Lucas S."/>
            <person name="Han J."/>
            <person name="Lapidus A."/>
            <person name="Cheng J.-F."/>
            <person name="Goodwin L."/>
            <person name="Pitluck S."/>
            <person name="Peters L."/>
            <person name="Teshima H."/>
            <person name="Detter J.C."/>
            <person name="Han C."/>
            <person name="Tapia R."/>
            <person name="Land M."/>
            <person name="Hauser L."/>
            <person name="Kyrpides N."/>
            <person name="Ivanova N."/>
            <person name="Pagani I."/>
            <person name="Kitzmiller T."/>
            <person name="Lynd L."/>
            <person name="Izquierdo J."/>
            <person name="Woyke T."/>
        </authorList>
    </citation>
    <scope>NUCLEOTIDE SEQUENCE [LARGE SCALE GENOMIC DNA]</scope>
    <source>
        <strain evidence="18">DSM 19732 / NBRC 101661 / EBR45</strain>
    </source>
</reference>
<reference evidence="17 18" key="2">
    <citation type="journal article" date="2012" name="Stand. Genomic Sci.">
        <title>Complete Genome Sequence of Clostridium clariflavum DSM 19732.</title>
        <authorList>
            <person name="Izquierdo J.A."/>
            <person name="Goodwin L."/>
            <person name="Davenport K.W."/>
            <person name="Teshima H."/>
            <person name="Bruce D."/>
            <person name="Detter C."/>
            <person name="Tapia R."/>
            <person name="Han S."/>
            <person name="Land M."/>
            <person name="Hauser L."/>
            <person name="Jeffries C.D."/>
            <person name="Han J."/>
            <person name="Pitluck S."/>
            <person name="Nolan M."/>
            <person name="Chen A."/>
            <person name="Huntemann M."/>
            <person name="Mavromatis K."/>
            <person name="Mikhailova N."/>
            <person name="Liolios K."/>
            <person name="Woyke T."/>
            <person name="Lynd L.R."/>
        </authorList>
    </citation>
    <scope>NUCLEOTIDE SEQUENCE [LARGE SCALE GENOMIC DNA]</scope>
    <source>
        <strain evidence="18">DSM 19732 / NBRC 101661 / EBR45</strain>
    </source>
</reference>
<feature type="binding site" evidence="12">
    <location>
        <position position="187"/>
    </location>
    <ligand>
        <name>UDP-N-acetyl-alpha-D-muramoyl-L-alanyl-D-glutamate</name>
        <dbReference type="ChEBI" id="CHEBI:83900"/>
    </ligand>
</feature>
<dbReference type="GO" id="GO:0051301">
    <property type="term" value="P:cell division"/>
    <property type="evidence" value="ECO:0007669"/>
    <property type="project" value="UniProtKB-KW"/>
</dbReference>
<feature type="binding site" evidence="12">
    <location>
        <position position="451"/>
    </location>
    <ligand>
        <name>meso-2,6-diaminopimelate</name>
        <dbReference type="ChEBI" id="CHEBI:57791"/>
    </ligand>
</feature>
<feature type="binding site" evidence="12">
    <location>
        <begin position="110"/>
        <end position="116"/>
    </location>
    <ligand>
        <name>ATP</name>
        <dbReference type="ChEBI" id="CHEBI:30616"/>
    </ligand>
</feature>
<dbReference type="NCBIfam" id="TIGR01085">
    <property type="entry name" value="murE"/>
    <property type="match status" value="1"/>
</dbReference>
<evidence type="ECO:0000256" key="7">
    <source>
        <dbReference type="ARBA" id="ARBA00022840"/>
    </source>
</evidence>
<keyword evidence="12" id="KW-0460">Magnesium</keyword>
<keyword evidence="4 12" id="KW-0436">Ligase</keyword>